<evidence type="ECO:0000313" key="3">
    <source>
        <dbReference type="EMBL" id="CAA9587068.1"/>
    </source>
</evidence>
<dbReference type="EMBL" id="CADCWN010000320">
    <property type="protein sequence ID" value="CAA9587068.1"/>
    <property type="molecule type" value="Genomic_DNA"/>
</dbReference>
<feature type="transmembrane region" description="Helical" evidence="2">
    <location>
        <begin position="85"/>
        <end position="103"/>
    </location>
</feature>
<protein>
    <recommendedName>
        <fullName evidence="4">DUF3040 domain-containing protein</fullName>
    </recommendedName>
</protein>
<dbReference type="AlphaFoldDB" id="A0A6J4VRU5"/>
<accession>A0A6J4VRU5</accession>
<keyword evidence="2" id="KW-0472">Membrane</keyword>
<evidence type="ECO:0000256" key="2">
    <source>
        <dbReference type="SAM" id="Phobius"/>
    </source>
</evidence>
<gene>
    <name evidence="3" type="ORF">AVDCRST_MAG18-4039</name>
</gene>
<organism evidence="3">
    <name type="scientific">uncultured Thermomicrobiales bacterium</name>
    <dbReference type="NCBI Taxonomy" id="1645740"/>
    <lineage>
        <taxon>Bacteria</taxon>
        <taxon>Pseudomonadati</taxon>
        <taxon>Thermomicrobiota</taxon>
        <taxon>Thermomicrobia</taxon>
        <taxon>Thermomicrobiales</taxon>
        <taxon>environmental samples</taxon>
    </lineage>
</organism>
<reference evidence="3" key="1">
    <citation type="submission" date="2020-02" db="EMBL/GenBank/DDBJ databases">
        <authorList>
            <person name="Meier V. D."/>
        </authorList>
    </citation>
    <scope>NUCLEOTIDE SEQUENCE</scope>
    <source>
        <strain evidence="3">AVDCRST_MAG18</strain>
    </source>
</reference>
<keyword evidence="2" id="KW-1133">Transmembrane helix</keyword>
<sequence>MTGGQKYEREIAEILERMDRDEPKTERAKRQARETVQRRRESFGDRMSDWRGVGGGFGPSAGWTWIGVTIGIGVLGLLLRGISPILALICAVLMFIAFFSPLLRQVSGPPQAAPSTMWRGKVVDIRPRGFLANVRFRWRRFLSGGNRFR</sequence>
<evidence type="ECO:0000256" key="1">
    <source>
        <dbReference type="SAM" id="MobiDB-lite"/>
    </source>
</evidence>
<feature type="region of interest" description="Disordered" evidence="1">
    <location>
        <begin position="17"/>
        <end position="39"/>
    </location>
</feature>
<evidence type="ECO:0008006" key="4">
    <source>
        <dbReference type="Google" id="ProtNLM"/>
    </source>
</evidence>
<proteinExistence type="predicted"/>
<feature type="transmembrane region" description="Helical" evidence="2">
    <location>
        <begin position="60"/>
        <end position="78"/>
    </location>
</feature>
<keyword evidence="2" id="KW-0812">Transmembrane</keyword>
<name>A0A6J4VRU5_9BACT</name>